<evidence type="ECO:0000313" key="2">
    <source>
        <dbReference type="EMBL" id="TFK85382.1"/>
    </source>
</evidence>
<feature type="region of interest" description="Disordered" evidence="1">
    <location>
        <begin position="140"/>
        <end position="159"/>
    </location>
</feature>
<dbReference type="Proteomes" id="UP000308197">
    <property type="component" value="Unassembled WGS sequence"/>
</dbReference>
<dbReference type="AlphaFoldDB" id="A0A5C3P7Z3"/>
<gene>
    <name evidence="2" type="ORF">K466DRAFT_189926</name>
</gene>
<evidence type="ECO:0000313" key="3">
    <source>
        <dbReference type="Proteomes" id="UP000308197"/>
    </source>
</evidence>
<organism evidence="2 3">
    <name type="scientific">Polyporus arcularius HHB13444</name>
    <dbReference type="NCBI Taxonomy" id="1314778"/>
    <lineage>
        <taxon>Eukaryota</taxon>
        <taxon>Fungi</taxon>
        <taxon>Dikarya</taxon>
        <taxon>Basidiomycota</taxon>
        <taxon>Agaricomycotina</taxon>
        <taxon>Agaricomycetes</taxon>
        <taxon>Polyporales</taxon>
        <taxon>Polyporaceae</taxon>
        <taxon>Polyporus</taxon>
    </lineage>
</organism>
<proteinExistence type="predicted"/>
<dbReference type="InParanoid" id="A0A5C3P7Z3"/>
<accession>A0A5C3P7Z3</accession>
<keyword evidence="3" id="KW-1185">Reference proteome</keyword>
<name>A0A5C3P7Z3_9APHY</name>
<evidence type="ECO:0000256" key="1">
    <source>
        <dbReference type="SAM" id="MobiDB-lite"/>
    </source>
</evidence>
<protein>
    <submittedName>
        <fullName evidence="2">Uncharacterized protein</fullName>
    </submittedName>
</protein>
<sequence>MRAKDASLQSLWSPQAIYSFSSNPRISNMYAKFSAVFAVVLIACAGVEGIASPATRSDAATRCPTIVVLATATSTHYVTQYTTATANPVVTKRGRGDDHPHALAARQAAPVTTTVTSTSTRTVAMSTSTVITTLTNTSTARGSGATTVTSTVTGQPAGRTETVTSTITSMATTTAPTPTPTVTTTVFSYITLYP</sequence>
<reference evidence="2 3" key="1">
    <citation type="journal article" date="2019" name="Nat. Ecol. Evol.">
        <title>Megaphylogeny resolves global patterns of mushroom evolution.</title>
        <authorList>
            <person name="Varga T."/>
            <person name="Krizsan K."/>
            <person name="Foldi C."/>
            <person name="Dima B."/>
            <person name="Sanchez-Garcia M."/>
            <person name="Sanchez-Ramirez S."/>
            <person name="Szollosi G.J."/>
            <person name="Szarkandi J.G."/>
            <person name="Papp V."/>
            <person name="Albert L."/>
            <person name="Andreopoulos W."/>
            <person name="Angelini C."/>
            <person name="Antonin V."/>
            <person name="Barry K.W."/>
            <person name="Bougher N.L."/>
            <person name="Buchanan P."/>
            <person name="Buyck B."/>
            <person name="Bense V."/>
            <person name="Catcheside P."/>
            <person name="Chovatia M."/>
            <person name="Cooper J."/>
            <person name="Damon W."/>
            <person name="Desjardin D."/>
            <person name="Finy P."/>
            <person name="Geml J."/>
            <person name="Haridas S."/>
            <person name="Hughes K."/>
            <person name="Justo A."/>
            <person name="Karasinski D."/>
            <person name="Kautmanova I."/>
            <person name="Kiss B."/>
            <person name="Kocsube S."/>
            <person name="Kotiranta H."/>
            <person name="LaButti K.M."/>
            <person name="Lechner B.E."/>
            <person name="Liimatainen K."/>
            <person name="Lipzen A."/>
            <person name="Lukacs Z."/>
            <person name="Mihaltcheva S."/>
            <person name="Morgado L.N."/>
            <person name="Niskanen T."/>
            <person name="Noordeloos M.E."/>
            <person name="Ohm R.A."/>
            <person name="Ortiz-Santana B."/>
            <person name="Ovrebo C."/>
            <person name="Racz N."/>
            <person name="Riley R."/>
            <person name="Savchenko A."/>
            <person name="Shiryaev A."/>
            <person name="Soop K."/>
            <person name="Spirin V."/>
            <person name="Szebenyi C."/>
            <person name="Tomsovsky M."/>
            <person name="Tulloss R.E."/>
            <person name="Uehling J."/>
            <person name="Grigoriev I.V."/>
            <person name="Vagvolgyi C."/>
            <person name="Papp T."/>
            <person name="Martin F.M."/>
            <person name="Miettinen O."/>
            <person name="Hibbett D.S."/>
            <person name="Nagy L.G."/>
        </authorList>
    </citation>
    <scope>NUCLEOTIDE SEQUENCE [LARGE SCALE GENOMIC DNA]</scope>
    <source>
        <strain evidence="2 3">HHB13444</strain>
    </source>
</reference>
<dbReference type="EMBL" id="ML211256">
    <property type="protein sequence ID" value="TFK85382.1"/>
    <property type="molecule type" value="Genomic_DNA"/>
</dbReference>